<dbReference type="CDD" id="cd22817">
    <property type="entry name" value="DRWD-N_Knl1"/>
    <property type="match status" value="1"/>
</dbReference>
<sequence>MEPLDPPKNNEGSGFSKRRLSSILKAPRKSARFADQDQQENVVERVKPVEKRNSRRVSFAPANDVLLFSKDVKNGSPVRSPLQEIITATGATTTQNRVQVGVTEDGSEIIGMETLLNAPLHVSQQKDKATGDDFGEKTVMFSTEDAAMDMTQSHTINIAADIPEDIPLDNYDIFPVLGENRLIDDKATVLPLSTGRNVDVSTSLSCLDPGFENFLASLSKPSGQSTNAVNITMTLPAEPSSEETKGSLVQIKTQRPNLDKENQVPVSVSALMEKTPHNTRKTGESSYRSALCPEDDVSMDMTEAQTGRILGVCDDDDNPFQCLFPTQDMYTHSQMKRQQSSKASGLTNPKDKVSLINPLVPAPHQRHKVSSDAKNECREKTVVFAGDDEFMDMTGCHTVNIACGPLVPEEKSADIHKENLPLNTTQNVREPFKGITICPELDMDMTEAQTGHILEGVQDDPFQFLFPPQDMYTHCLKKADSTSGQRISEALKSSNHKGIEASSSKALKNQNKPDIENNSSDKTVRFSADDACMDVTRSHTVNIHQLQVQSDQNFDFLPAKEKTLRFTPDDSIMDKNYGLTTNTSSDSASNSVNSEKKQDRQICDLPRNTSLSAHSLDPGSKNLTASSSINPIITKMTSNGNAVCPEGDISMDMTEAQTGYILEGDAGTATDARLQDLFPTQSIHPQSGNVRKADWQNSKATGLSSCKGKENFLKTSGNTKVQRQQVKLNVEDDCKEKTVVPVTQSLTVNIVSDLELQSHQDTGLLPANGEKTVRFSIDDAAMDVTRSHTVNIATDVNLLSDHSLPLHGEKTVRFGIDDAAMDVTRSHTVNIATDVNLLSDHNSDLLPPTGEKTVRFSTDDAAMEVTRSHTVNIATNLNLQSDHNSDLLPPIGEKTVRFSTDDAAMEVTRSHTVNIATDVNLQSDHNSDLLPPTGEKTVRFSTDDAAMEVTRSHTVNIATNLNLQSDHNSDLLPPIGEKTVRFGTDDAAMDVTRSHTVNIATDVNLLSDHSLPLNGEKTVRFGTDDAAMEVTRSHTVNIATNLNLQPDHNSDLLPPTGEKTVRFNTDDAAMDMTRSHTVNIINDLQLESHQNTSAVPPSGEKTVRFTTSNPATDVTRSRTVKIATDFDKKLHQNVDFPPTSEEKTVRFNANDGAMDMTECLTISIPSVSAPDLVLPLQKVLPIQEIQGLSFKVEKSNSEARGLHGNISSSAHEFKNLSNTSGLWTDIKQQDNDIPSPQKATDPRDILIQLKTQKPAMNPESEAPGLVSSFKKKPVSTTMMDCTEINVSMDMTEAQTGCILGQTCTDDPLQCLSSTQDPNSDLTQRSGDLVLSNPDDQEIVNVPDSLNSNERENTEEPEPRTTACLISQDMERSPNFAAKDADALCSRKSRRISLADIQSKVRRLSHMISAAPSAVGTDNCTAPLHHLEQDLEKNSKDKTLPVTVAEAEMELVNTEDNARAQCFIEAEHPSDAITTTPFSSKTKQLMSRISLGGFKPKLPQKFKPDESKRVKSSGQHTKMITVNVAKEVNTFDGDVSDIYDEELGSYEDMSETLDTRSPQKSPEFNMVEPLEDTVFEDDVINPVHGQKRLLPEDKTTVEDQKRMKASCETVEVSEVLECDSNITTAHTTTQTIDSSSNHTASIKCETASESTFKHSLFESQLEDSAVDVQMKLKDGTITVSEFFKLFGIDFVIHNPRESVLPGRFLSDTEASPMDLLKDQHISRPKQMVYETDVFNLTGKVEGLKVRMRDLNKPLNTVNRSLWEDMRYASDKELKSFGAKLKERNNFFRKTSKVQSHEMKEVLYSNLVQANLEEQQKLRGRIQEADEMIKTLDDCICELETELSAVEEKGFEDKPSLKSLQEEMKRVTETTADNERQISELEMQKKQNSSKVKRLRAETRNLEIHMGVLNMMNEWKLREMRDNCRVFTFLHETMHLQLVFEKANGNDAGTEQKITHITFKLELDDEKSQCHARLVHKLISEYIEGESCWVKKYPTRRQVPKLLHDVSLVVSRCRLLGEELRLLKLWGGLRLDILDISCMDTKVRIVFSSLKKFSKFEVVFAICLINHFCVLQVESFKNIIGSTTIQQIEDIVASFTPAKNLLTKTVRKIHEVLLC</sequence>
<dbReference type="Pfam" id="PF19221">
    <property type="entry name" value="MELT"/>
    <property type="match status" value="13"/>
</dbReference>
<dbReference type="InterPro" id="IPR043651">
    <property type="entry name" value="KNL1_MELT_rpt"/>
</dbReference>
<evidence type="ECO:0000256" key="1">
    <source>
        <dbReference type="SAM" id="MobiDB-lite"/>
    </source>
</evidence>
<name>A0A668RYI0_OREAU</name>
<feature type="compositionally biased region" description="Polar residues" evidence="1">
    <location>
        <begin position="1314"/>
        <end position="1325"/>
    </location>
</feature>
<feature type="compositionally biased region" description="Basic and acidic residues" evidence="1">
    <location>
        <begin position="1865"/>
        <end position="1883"/>
    </location>
</feature>
<dbReference type="CDD" id="cd21853">
    <property type="entry name" value="KNL1_NTD"/>
    <property type="match status" value="1"/>
</dbReference>
<evidence type="ECO:0000259" key="2">
    <source>
        <dbReference type="Pfam" id="PF18210"/>
    </source>
</evidence>
<evidence type="ECO:0000313" key="3">
    <source>
        <dbReference type="Ensembl" id="ENSOABP00000009173.2"/>
    </source>
</evidence>
<dbReference type="GO" id="GO:0008608">
    <property type="term" value="P:attachment of spindle microtubules to kinetochore"/>
    <property type="evidence" value="ECO:0007669"/>
    <property type="project" value="InterPro"/>
</dbReference>
<feature type="region of interest" description="Disordered" evidence="1">
    <location>
        <begin position="1"/>
        <end position="21"/>
    </location>
</feature>
<dbReference type="GO" id="GO:0051301">
    <property type="term" value="P:cell division"/>
    <property type="evidence" value="ECO:0007669"/>
    <property type="project" value="InterPro"/>
</dbReference>
<dbReference type="CTD" id="57082"/>
<dbReference type="Proteomes" id="UP000472276">
    <property type="component" value="Unassembled WGS sequence"/>
</dbReference>
<dbReference type="OMA" id="GMDMTQC"/>
<organism evidence="3 4">
    <name type="scientific">Oreochromis aureus</name>
    <name type="common">Israeli tilapia</name>
    <name type="synonym">Chromis aureus</name>
    <dbReference type="NCBI Taxonomy" id="47969"/>
    <lineage>
        <taxon>Eukaryota</taxon>
        <taxon>Metazoa</taxon>
        <taxon>Chordata</taxon>
        <taxon>Craniata</taxon>
        <taxon>Vertebrata</taxon>
        <taxon>Euteleostomi</taxon>
        <taxon>Actinopterygii</taxon>
        <taxon>Neopterygii</taxon>
        <taxon>Teleostei</taxon>
        <taxon>Neoteleostei</taxon>
        <taxon>Acanthomorphata</taxon>
        <taxon>Ovalentaria</taxon>
        <taxon>Cichlomorphae</taxon>
        <taxon>Cichliformes</taxon>
        <taxon>Cichlidae</taxon>
        <taxon>African cichlids</taxon>
        <taxon>Pseudocrenilabrinae</taxon>
        <taxon>Oreochromini</taxon>
        <taxon>Oreochromis</taxon>
    </lineage>
</organism>
<dbReference type="GeneID" id="116311361"/>
<feature type="region of interest" description="Disordered" evidence="1">
    <location>
        <begin position="1865"/>
        <end position="1892"/>
    </location>
</feature>
<feature type="compositionally biased region" description="Basic and acidic residues" evidence="1">
    <location>
        <begin position="1348"/>
        <end position="1358"/>
    </location>
</feature>
<reference evidence="3" key="1">
    <citation type="submission" date="2025-08" db="UniProtKB">
        <authorList>
            <consortium name="Ensembl"/>
        </authorList>
    </citation>
    <scope>IDENTIFICATION</scope>
</reference>
<feature type="compositionally biased region" description="Polar residues" evidence="1">
    <location>
        <begin position="501"/>
        <end position="521"/>
    </location>
</feature>
<gene>
    <name evidence="3" type="primary">knl1</name>
</gene>
<feature type="region of interest" description="Disordered" evidence="1">
    <location>
        <begin position="1090"/>
        <end position="1110"/>
    </location>
</feature>
<feature type="region of interest" description="Disordered" evidence="1">
    <location>
        <begin position="1314"/>
        <end position="1359"/>
    </location>
</feature>
<feature type="compositionally biased region" description="Low complexity" evidence="1">
    <location>
        <begin position="580"/>
        <end position="593"/>
    </location>
</feature>
<dbReference type="PANTHER" id="PTHR16520">
    <property type="entry name" value="KINETOCHORE SCAFFOLD 1"/>
    <property type="match status" value="1"/>
</dbReference>
<dbReference type="InterPro" id="IPR037388">
    <property type="entry name" value="Blinkin"/>
</dbReference>
<dbReference type="GO" id="GO:0005634">
    <property type="term" value="C:nucleus"/>
    <property type="evidence" value="ECO:0007669"/>
    <property type="project" value="TreeGrafter"/>
</dbReference>
<dbReference type="KEGG" id="oau:116311361"/>
<accession>A0A668RYI0</accession>
<feature type="region of interest" description="Disordered" evidence="1">
    <location>
        <begin position="492"/>
        <end position="522"/>
    </location>
</feature>
<keyword evidence="4" id="KW-1185">Reference proteome</keyword>
<reference evidence="3" key="2">
    <citation type="submission" date="2025-09" db="UniProtKB">
        <authorList>
            <consortium name="Ensembl"/>
        </authorList>
    </citation>
    <scope>IDENTIFICATION</scope>
</reference>
<dbReference type="Pfam" id="PF18210">
    <property type="entry name" value="Knl1_RWD_C"/>
    <property type="match status" value="1"/>
</dbReference>
<dbReference type="Ensembl" id="ENSOABT00000009498.2">
    <property type="protein sequence ID" value="ENSOABP00000009173.2"/>
    <property type="gene ID" value="ENSOABG00000004937.2"/>
</dbReference>
<dbReference type="RefSeq" id="XP_031584322.2">
    <property type="nucleotide sequence ID" value="XM_031728462.2"/>
</dbReference>
<protein>
    <recommendedName>
        <fullName evidence="2">Knl1 C-terminal RWD domain-containing protein</fullName>
    </recommendedName>
</protein>
<dbReference type="GO" id="GO:0034501">
    <property type="term" value="P:protein localization to kinetochore"/>
    <property type="evidence" value="ECO:0007669"/>
    <property type="project" value="InterPro"/>
</dbReference>
<dbReference type="PANTHER" id="PTHR16520:SF3">
    <property type="entry name" value="KINETOCHORE SCAFFOLD 1"/>
    <property type="match status" value="1"/>
</dbReference>
<proteinExistence type="predicted"/>
<feature type="region of interest" description="Disordered" evidence="1">
    <location>
        <begin position="570"/>
        <end position="600"/>
    </location>
</feature>
<dbReference type="InterPro" id="IPR040850">
    <property type="entry name" value="Knl1_RWD_C"/>
</dbReference>
<evidence type="ECO:0000313" key="4">
    <source>
        <dbReference type="Proteomes" id="UP000472276"/>
    </source>
</evidence>
<feature type="domain" description="Knl1 C-terminal RWD" evidence="2">
    <location>
        <begin position="1858"/>
        <end position="2015"/>
    </location>
</feature>